<keyword evidence="2" id="KW-1185">Reference proteome</keyword>
<evidence type="ECO:0000313" key="2">
    <source>
        <dbReference type="Proteomes" id="UP001432216"/>
    </source>
</evidence>
<protein>
    <recommendedName>
        <fullName evidence="3">Secreted protein</fullName>
    </recommendedName>
</protein>
<proteinExistence type="predicted"/>
<organism evidence="1 2">
    <name type="scientific">Cryptococcus decagattii</name>
    <dbReference type="NCBI Taxonomy" id="1859122"/>
    <lineage>
        <taxon>Eukaryota</taxon>
        <taxon>Fungi</taxon>
        <taxon>Dikarya</taxon>
        <taxon>Basidiomycota</taxon>
        <taxon>Agaricomycotina</taxon>
        <taxon>Tremellomycetes</taxon>
        <taxon>Tremellales</taxon>
        <taxon>Cryptococcaceae</taxon>
        <taxon>Cryptococcus</taxon>
        <taxon>Cryptococcus gattii species complex</taxon>
    </lineage>
</organism>
<evidence type="ECO:0000313" key="1">
    <source>
        <dbReference type="EMBL" id="WVO22506.1"/>
    </source>
</evidence>
<dbReference type="Proteomes" id="UP001432216">
    <property type="component" value="Chromosome 6"/>
</dbReference>
<gene>
    <name evidence="1" type="ORF">IAS62_003836</name>
</gene>
<reference evidence="1 2" key="1">
    <citation type="submission" date="2024-01" db="EMBL/GenBank/DDBJ databases">
        <title>Comparative genomics of Cryptococcus and Kwoniella reveals pathogenesis evolution and contrasting modes of karyotype evolution via chromosome fusion or intercentromeric recombination.</title>
        <authorList>
            <person name="Coelho M.A."/>
            <person name="David-Palma M."/>
            <person name="Shea T."/>
            <person name="Bowers K."/>
            <person name="McGinley-Smith S."/>
            <person name="Mohammad A.W."/>
            <person name="Gnirke A."/>
            <person name="Yurkov A.M."/>
            <person name="Nowrousian M."/>
            <person name="Sun S."/>
            <person name="Cuomo C.A."/>
            <person name="Heitman J."/>
        </authorList>
    </citation>
    <scope>NUCLEOTIDE SEQUENCE [LARGE SCALE GENOMIC DNA]</scope>
    <source>
        <strain evidence="1 2">7685027</strain>
    </source>
</reference>
<evidence type="ECO:0008006" key="3">
    <source>
        <dbReference type="Google" id="ProtNLM"/>
    </source>
</evidence>
<dbReference type="RefSeq" id="XP_064721745.1">
    <property type="nucleotide sequence ID" value="XM_064865673.1"/>
</dbReference>
<name>A0ABZ2AYR6_9TREE</name>
<dbReference type="EMBL" id="CP143811">
    <property type="protein sequence ID" value="WVO22506.1"/>
    <property type="molecule type" value="Genomic_DNA"/>
</dbReference>
<dbReference type="GeneID" id="89990608"/>
<accession>A0ABZ2AYR6</accession>
<sequence>MLFRSHRELLLFSLPCYSPRSTTLHQYRSDRRCSLCCRHCRSNESPHLKRGRLAINAVSRTKCIAEAQS</sequence>